<comment type="caution">
    <text evidence="1">The sequence shown here is derived from an EMBL/GenBank/DDBJ whole genome shotgun (WGS) entry which is preliminary data.</text>
</comment>
<name>A0A3D8PY58_9BACI</name>
<dbReference type="Proteomes" id="UP000257143">
    <property type="component" value="Unassembled WGS sequence"/>
</dbReference>
<gene>
    <name evidence="1" type="ORF">CWR48_05030</name>
</gene>
<keyword evidence="2" id="KW-1185">Reference proteome</keyword>
<dbReference type="AlphaFoldDB" id="A0A3D8PY58"/>
<accession>A0A3D8PY58</accession>
<protein>
    <submittedName>
        <fullName evidence="1">Uncharacterized protein</fullName>
    </submittedName>
</protein>
<proteinExistence type="predicted"/>
<reference evidence="2" key="1">
    <citation type="submission" date="2017-11" db="EMBL/GenBank/DDBJ databases">
        <authorList>
            <person name="Zhu W."/>
        </authorList>
    </citation>
    <scope>NUCLEOTIDE SEQUENCE [LARGE SCALE GENOMIC DNA]</scope>
    <source>
        <strain evidence="2">CAU 1183</strain>
    </source>
</reference>
<evidence type="ECO:0000313" key="2">
    <source>
        <dbReference type="Proteomes" id="UP000257143"/>
    </source>
</evidence>
<dbReference type="EMBL" id="PIOC01000010">
    <property type="protein sequence ID" value="RDW20089.1"/>
    <property type="molecule type" value="Genomic_DNA"/>
</dbReference>
<dbReference type="OrthoDB" id="6870466at2"/>
<evidence type="ECO:0000313" key="1">
    <source>
        <dbReference type="EMBL" id="RDW20089.1"/>
    </source>
</evidence>
<sequence length="69" mass="7816">MNSLAIDLLVKAAEKQIELENKPAWKNELIPKAPPVLWFGDTEIDKPKIITIGANPSREEFLNHHKKDA</sequence>
<organism evidence="1 2">
    <name type="scientific">Oceanobacillus arenosus</name>
    <dbReference type="NCBI Taxonomy" id="1229153"/>
    <lineage>
        <taxon>Bacteria</taxon>
        <taxon>Bacillati</taxon>
        <taxon>Bacillota</taxon>
        <taxon>Bacilli</taxon>
        <taxon>Bacillales</taxon>
        <taxon>Bacillaceae</taxon>
        <taxon>Oceanobacillus</taxon>
    </lineage>
</organism>
<dbReference type="RefSeq" id="WP_115771986.1">
    <property type="nucleotide sequence ID" value="NZ_PIOC01000010.1"/>
</dbReference>